<accession>A0A1H7YZS9</accession>
<dbReference type="STRING" id="474960.SAMN05216180_0311"/>
<gene>
    <name evidence="2" type="ORF">SAMN05216180_0311</name>
</gene>
<dbReference type="Proteomes" id="UP000199158">
    <property type="component" value="Unassembled WGS sequence"/>
</dbReference>
<dbReference type="RefSeq" id="WP_162840760.1">
    <property type="nucleotide sequence ID" value="NZ_FOCG01000001.1"/>
</dbReference>
<feature type="signal peptide" evidence="1">
    <location>
        <begin position="1"/>
        <end position="18"/>
    </location>
</feature>
<name>A0A1H7YZS9_9FIRM</name>
<keyword evidence="3" id="KW-1185">Reference proteome</keyword>
<dbReference type="InterPro" id="IPR024258">
    <property type="entry name" value="DUF3798"/>
</dbReference>
<proteinExistence type="predicted"/>
<evidence type="ECO:0000256" key="1">
    <source>
        <dbReference type="SAM" id="SignalP"/>
    </source>
</evidence>
<protein>
    <recommendedName>
        <fullName evidence="4">DUF3798 domain-containing protein</fullName>
    </recommendedName>
</protein>
<dbReference type="EMBL" id="FOCG01000001">
    <property type="protein sequence ID" value="SEM50747.1"/>
    <property type="molecule type" value="Genomic_DNA"/>
</dbReference>
<dbReference type="AlphaFoldDB" id="A0A1H7YZS9"/>
<feature type="chain" id="PRO_5038969255" description="DUF3798 domain-containing protein" evidence="1">
    <location>
        <begin position="19"/>
        <end position="391"/>
    </location>
</feature>
<dbReference type="PROSITE" id="PS51257">
    <property type="entry name" value="PROKAR_LIPOPROTEIN"/>
    <property type="match status" value="1"/>
</dbReference>
<reference evidence="2 3" key="1">
    <citation type="submission" date="2016-10" db="EMBL/GenBank/DDBJ databases">
        <authorList>
            <person name="de Groot N.N."/>
        </authorList>
    </citation>
    <scope>NUCLEOTIDE SEQUENCE [LARGE SCALE GENOMIC DNA]</scope>
    <source>
        <strain evidence="2 3">CGMCC 1.5070</strain>
    </source>
</reference>
<dbReference type="Pfam" id="PF12683">
    <property type="entry name" value="DUF3798"/>
    <property type="match status" value="1"/>
</dbReference>
<evidence type="ECO:0008006" key="4">
    <source>
        <dbReference type="Google" id="ProtNLM"/>
    </source>
</evidence>
<keyword evidence="1" id="KW-0732">Signal</keyword>
<sequence>MKKLLALVLALTMVLSLAACGSKPATETPEGSKPAEGGAAPANFKVAIITGTVSQGEEEFRAAEQMKAAYPEMVVTATYPDNFAKEQETTISNVLNLVSDESVKALVFLQAVPGASAAIAKAKELKPDLLVIAGVTGEDPAVISPAADMVLNADELGMGKSIMEQAKALGAKTFVHYSFPRHMSVALLSGRRDLLKKTAEELGIQFVEATAPDPLGDSGVPGAQQFILEDVPKMIEKYGKETAFFATNCAMQEPLIKTILAGGAIFPQQCCPSPYHGYPGALGIAIPDDKAGDVDFILQETTKKITEKGNPGRMSTWTVPINMLFVKAGVEYAKQYLEGTITEKADMEAMKKICSDLAGGPVTMTKLTENGVDYNNFFTLLGSYYTYGEAK</sequence>
<evidence type="ECO:0000313" key="3">
    <source>
        <dbReference type="Proteomes" id="UP000199158"/>
    </source>
</evidence>
<evidence type="ECO:0000313" key="2">
    <source>
        <dbReference type="EMBL" id="SEM50747.1"/>
    </source>
</evidence>
<dbReference type="Gene3D" id="3.40.50.11390">
    <property type="match status" value="1"/>
</dbReference>
<organism evidence="2 3">
    <name type="scientific">Hydrogenoanaerobacterium saccharovorans</name>
    <dbReference type="NCBI Taxonomy" id="474960"/>
    <lineage>
        <taxon>Bacteria</taxon>
        <taxon>Bacillati</taxon>
        <taxon>Bacillota</taxon>
        <taxon>Clostridia</taxon>
        <taxon>Eubacteriales</taxon>
        <taxon>Oscillospiraceae</taxon>
        <taxon>Hydrogenoanaerobacterium</taxon>
    </lineage>
</organism>